<evidence type="ECO:0000256" key="1">
    <source>
        <dbReference type="SAM" id="Phobius"/>
    </source>
</evidence>
<keyword evidence="1" id="KW-0812">Transmembrane</keyword>
<feature type="transmembrane region" description="Helical" evidence="1">
    <location>
        <begin position="75"/>
        <end position="100"/>
    </location>
</feature>
<feature type="transmembrane region" description="Helical" evidence="1">
    <location>
        <begin position="6"/>
        <end position="27"/>
    </location>
</feature>
<keyword evidence="1" id="KW-1133">Transmembrane helix</keyword>
<gene>
    <name evidence="2" type="ORF">S01H4_39237</name>
</gene>
<name>X1BRR2_9ZZZZ</name>
<dbReference type="EMBL" id="BART01021230">
    <property type="protein sequence ID" value="GAG97755.1"/>
    <property type="molecule type" value="Genomic_DNA"/>
</dbReference>
<proteinExistence type="predicted"/>
<keyword evidence="1" id="KW-0472">Membrane</keyword>
<evidence type="ECO:0000313" key="2">
    <source>
        <dbReference type="EMBL" id="GAG97755.1"/>
    </source>
</evidence>
<dbReference type="AlphaFoldDB" id="X1BRR2"/>
<organism evidence="2">
    <name type="scientific">marine sediment metagenome</name>
    <dbReference type="NCBI Taxonomy" id="412755"/>
    <lineage>
        <taxon>unclassified sequences</taxon>
        <taxon>metagenomes</taxon>
        <taxon>ecological metagenomes</taxon>
    </lineage>
</organism>
<protein>
    <recommendedName>
        <fullName evidence="3">MotA/TolQ/ExbB proton channel domain-containing protein</fullName>
    </recommendedName>
</protein>
<comment type="caution">
    <text evidence="2">The sequence shown here is derived from an EMBL/GenBank/DDBJ whole genome shotgun (WGS) entry which is preliminary data.</text>
</comment>
<evidence type="ECO:0008006" key="3">
    <source>
        <dbReference type="Google" id="ProtNLM"/>
    </source>
</evidence>
<feature type="non-terminal residue" evidence="2">
    <location>
        <position position="102"/>
    </location>
</feature>
<reference evidence="2" key="1">
    <citation type="journal article" date="2014" name="Front. Microbiol.">
        <title>High frequency of phylogenetically diverse reductive dehalogenase-homologous genes in deep subseafloor sedimentary metagenomes.</title>
        <authorList>
            <person name="Kawai M."/>
            <person name="Futagami T."/>
            <person name="Toyoda A."/>
            <person name="Takaki Y."/>
            <person name="Nishi S."/>
            <person name="Hori S."/>
            <person name="Arai W."/>
            <person name="Tsubouchi T."/>
            <person name="Morono Y."/>
            <person name="Uchiyama I."/>
            <person name="Ito T."/>
            <person name="Fujiyama A."/>
            <person name="Inagaki F."/>
            <person name="Takami H."/>
        </authorList>
    </citation>
    <scope>NUCLEOTIDE SEQUENCE</scope>
    <source>
        <strain evidence="2">Expedition CK06-06</strain>
    </source>
</reference>
<accession>X1BRR2</accession>
<sequence>MLEYAMLVLAGILFAGIHAMIKGAVINASAEMEGKSTPWGAGLTAFGGFMVILCIYFLIIIIFGGGEGGMIPESAWPLLTGSLTMIGAAFASALCIMVAARA</sequence>
<feature type="transmembrane region" description="Helical" evidence="1">
    <location>
        <begin position="39"/>
        <end position="63"/>
    </location>
</feature>